<organism evidence="1 2">
    <name type="scientific">Bergeyella cardium</name>
    <dbReference type="NCBI Taxonomy" id="1585976"/>
    <lineage>
        <taxon>Bacteria</taxon>
        <taxon>Pseudomonadati</taxon>
        <taxon>Bacteroidota</taxon>
        <taxon>Flavobacteriia</taxon>
        <taxon>Flavobacteriales</taxon>
        <taxon>Weeksellaceae</taxon>
        <taxon>Bergeyella</taxon>
    </lineage>
</organism>
<accession>A0A6P1QSX7</accession>
<sequence>MFVKDYISKDYPAFDEKTQVREILPLADDFGYSHLFVERAGVFVGALSRSFLNDAPEGRLKDLEIHFEKFAIREDAFLIDIVKLFYTFNANVVPILAESENYLGYISCDDVFDEFSKYPLFSENGAVILLQTYNKHYSFAEITRIVEENNAKIYGIYVSDINEDEVKITLKISNHHLSNIEEDLERFGYSIINKDYNDRKESLVKNRFDFFQKYIEI</sequence>
<name>A0A6P1QSX7_9FLAO</name>
<gene>
    <name evidence="1" type="ORF">DBX24_04545</name>
</gene>
<dbReference type="Proteomes" id="UP000464318">
    <property type="component" value="Chromosome"/>
</dbReference>
<evidence type="ECO:0000313" key="2">
    <source>
        <dbReference type="Proteomes" id="UP000464318"/>
    </source>
</evidence>
<proteinExistence type="predicted"/>
<dbReference type="InterPro" id="IPR046342">
    <property type="entry name" value="CBS_dom_sf"/>
</dbReference>
<protein>
    <submittedName>
        <fullName evidence="1">CBS domain-containing protein</fullName>
    </submittedName>
</protein>
<evidence type="ECO:0000313" key="1">
    <source>
        <dbReference type="EMBL" id="QHN65216.1"/>
    </source>
</evidence>
<dbReference type="Gene3D" id="3.10.580.10">
    <property type="entry name" value="CBS-domain"/>
    <property type="match status" value="1"/>
</dbReference>
<dbReference type="AlphaFoldDB" id="A0A6P1QSX7"/>
<dbReference type="KEGG" id="bcad:DBX24_04545"/>
<keyword evidence="2" id="KW-1185">Reference proteome</keyword>
<dbReference type="EMBL" id="CP029149">
    <property type="protein sequence ID" value="QHN65216.1"/>
    <property type="molecule type" value="Genomic_DNA"/>
</dbReference>
<dbReference type="SUPFAM" id="SSF54631">
    <property type="entry name" value="CBS-domain pair"/>
    <property type="match status" value="1"/>
</dbReference>
<reference evidence="1 2" key="1">
    <citation type="submission" date="2018-04" db="EMBL/GenBank/DDBJ databases">
        <title>Characteristic and Complete Genome Sequencing of A Novel Member of Infective Endocarditis Causative Bacteria: Bergeyella cardium QL-PH.</title>
        <authorList>
            <person name="Pan H."/>
            <person name="Sun E."/>
            <person name="Zhang Y."/>
        </authorList>
    </citation>
    <scope>NUCLEOTIDE SEQUENCE [LARGE SCALE GENOMIC DNA]</scope>
    <source>
        <strain evidence="1 2">HPQL</strain>
    </source>
</reference>
<dbReference type="RefSeq" id="WP_120488168.1">
    <property type="nucleotide sequence ID" value="NZ_CP029149.1"/>
</dbReference>
<dbReference type="OrthoDB" id="1523762at2"/>